<proteinExistence type="predicted"/>
<dbReference type="Gene3D" id="3.30.1700.10">
    <property type="entry name" value="lpxc deacetylase, domain 2"/>
    <property type="match status" value="1"/>
</dbReference>
<comment type="catalytic activity">
    <reaction evidence="11">
        <text>a UDP-3-O-[(3R)-3-hydroxyacyl]-N-acetyl-alpha-D-glucosamine + H2O = a UDP-3-O-[(3R)-3-hydroxyacyl]-alpha-D-glucosamine + acetate</text>
        <dbReference type="Rhea" id="RHEA:67816"/>
        <dbReference type="ChEBI" id="CHEBI:15377"/>
        <dbReference type="ChEBI" id="CHEBI:30089"/>
        <dbReference type="ChEBI" id="CHEBI:137740"/>
        <dbReference type="ChEBI" id="CHEBI:173225"/>
        <dbReference type="EC" id="3.5.1.108"/>
    </reaction>
</comment>
<comment type="cofactor">
    <cofactor evidence="1">
        <name>Zn(2+)</name>
        <dbReference type="ChEBI" id="CHEBI:29105"/>
    </cofactor>
</comment>
<evidence type="ECO:0000256" key="10">
    <source>
        <dbReference type="ARBA" id="ARBA00023098"/>
    </source>
</evidence>
<keyword evidence="7" id="KW-0479">Metal-binding</keyword>
<dbReference type="InterPro" id="IPR015870">
    <property type="entry name" value="UDP-acyl_N-AcGlcN_deAcase_N"/>
</dbReference>
<evidence type="ECO:0000256" key="6">
    <source>
        <dbReference type="ARBA" id="ARBA00022556"/>
    </source>
</evidence>
<reference evidence="12" key="1">
    <citation type="submission" date="2021-06" db="EMBL/GenBank/DDBJ databases">
        <title>44 bacteria genomes isolated from Dapeng, Shenzhen.</title>
        <authorList>
            <person name="Zheng W."/>
            <person name="Yu S."/>
            <person name="Huang Y."/>
        </authorList>
    </citation>
    <scope>NUCLEOTIDE SEQUENCE</scope>
    <source>
        <strain evidence="12">DP5N28-2</strain>
    </source>
</reference>
<evidence type="ECO:0000313" key="13">
    <source>
        <dbReference type="Proteomes" id="UP000753961"/>
    </source>
</evidence>
<dbReference type="EC" id="3.5.1.108" evidence="4"/>
<dbReference type="GO" id="GO:0016020">
    <property type="term" value="C:membrane"/>
    <property type="evidence" value="ECO:0007669"/>
    <property type="project" value="GOC"/>
</dbReference>
<gene>
    <name evidence="12" type="ORF">KUV50_06990</name>
</gene>
<dbReference type="InterPro" id="IPR004463">
    <property type="entry name" value="UDP-acyl_GlcNac_deAcase"/>
</dbReference>
<keyword evidence="8" id="KW-0378">Hydrolase</keyword>
<evidence type="ECO:0000256" key="3">
    <source>
        <dbReference type="ARBA" id="ARBA00005002"/>
    </source>
</evidence>
<comment type="pathway">
    <text evidence="3">Glycolipid biosynthesis; lipid IV(A) biosynthesis; lipid IV(A) from (3R)-3-hydroxytetradecanoyl-[acyl-carrier-protein] and UDP-N-acetyl-alpha-D-glucosamine: step 2/6.</text>
</comment>
<accession>A0A953L9Q3</accession>
<dbReference type="RefSeq" id="WP_222579389.1">
    <property type="nucleotide sequence ID" value="NZ_JAHVHU010000006.1"/>
</dbReference>
<keyword evidence="9" id="KW-0862">Zinc</keyword>
<dbReference type="GO" id="GO:0103117">
    <property type="term" value="F:UDP-3-O-acyl-N-acetylglucosamine deacetylase activity"/>
    <property type="evidence" value="ECO:0007669"/>
    <property type="project" value="UniProtKB-EC"/>
</dbReference>
<evidence type="ECO:0000256" key="8">
    <source>
        <dbReference type="ARBA" id="ARBA00022801"/>
    </source>
</evidence>
<comment type="caution">
    <text evidence="12">The sequence shown here is derived from an EMBL/GenBank/DDBJ whole genome shotgun (WGS) entry which is preliminary data.</text>
</comment>
<evidence type="ECO:0000256" key="5">
    <source>
        <dbReference type="ARBA" id="ARBA00022516"/>
    </source>
</evidence>
<protein>
    <recommendedName>
        <fullName evidence="4">UDP-3-O-acyl-N-acetylglucosamine deacetylase</fullName>
        <ecNumber evidence="4">3.5.1.108</ecNumber>
    </recommendedName>
</protein>
<name>A0A953L9Q3_9BACT</name>
<evidence type="ECO:0000313" key="12">
    <source>
        <dbReference type="EMBL" id="MBY5957868.1"/>
    </source>
</evidence>
<dbReference type="Gene3D" id="3.30.230.20">
    <property type="entry name" value="lpxc deacetylase, domain 1"/>
    <property type="match status" value="1"/>
</dbReference>
<dbReference type="InterPro" id="IPR020568">
    <property type="entry name" value="Ribosomal_Su5_D2-typ_SF"/>
</dbReference>
<dbReference type="Proteomes" id="UP000753961">
    <property type="component" value="Unassembled WGS sequence"/>
</dbReference>
<keyword evidence="10" id="KW-0443">Lipid metabolism</keyword>
<dbReference type="PANTHER" id="PTHR33694:SF1">
    <property type="entry name" value="UDP-3-O-ACYL-N-ACETYLGLUCOSAMINE DEACETYLASE 1, MITOCHONDRIAL-RELATED"/>
    <property type="match status" value="1"/>
</dbReference>
<dbReference type="GO" id="GO:0046872">
    <property type="term" value="F:metal ion binding"/>
    <property type="evidence" value="ECO:0007669"/>
    <property type="project" value="UniProtKB-KW"/>
</dbReference>
<keyword evidence="13" id="KW-1185">Reference proteome</keyword>
<dbReference type="GO" id="GO:0009245">
    <property type="term" value="P:lipid A biosynthetic process"/>
    <property type="evidence" value="ECO:0007669"/>
    <property type="project" value="UniProtKB-KW"/>
</dbReference>
<evidence type="ECO:0000256" key="9">
    <source>
        <dbReference type="ARBA" id="ARBA00022833"/>
    </source>
</evidence>
<keyword evidence="5" id="KW-0444">Lipid biosynthesis</keyword>
<dbReference type="EMBL" id="JAHVHU010000006">
    <property type="protein sequence ID" value="MBY5957868.1"/>
    <property type="molecule type" value="Genomic_DNA"/>
</dbReference>
<keyword evidence="6" id="KW-0441">Lipid A biosynthesis</keyword>
<sequence>MRKTLRAHFSVKGTGIHTGVYAEVEVLPSFSEKGIYFSYQNAASGEQGYIPCHVANVVSTRRCTVLGNGEHTVSTVEHLLATLHANGITDAELKIDGPEVPILDGSGAEIQKKIDEAGIEEYEGDDWSVLVIDEPLEFTCHTSGAEYHLTPSEAYELEAVLEYDNALLGGMKADWQYGDDYAEKIAPARTFSLYSEVAGLLKGGMIQGGSLKNALVVLDDDLTEEDVKSDLNKYISGGSDVSIRNHVINGPMFFENEPARHKILDLLGDLSLLNLRIQGRVSATRPGHTGNYNLARYLINAFYG</sequence>
<evidence type="ECO:0000256" key="11">
    <source>
        <dbReference type="ARBA" id="ARBA00024535"/>
    </source>
</evidence>
<dbReference type="PANTHER" id="PTHR33694">
    <property type="entry name" value="UDP-3-O-ACYL-N-ACETYLGLUCOSAMINE DEACETYLASE 1, MITOCHONDRIAL-RELATED"/>
    <property type="match status" value="1"/>
</dbReference>
<evidence type="ECO:0000256" key="2">
    <source>
        <dbReference type="ARBA" id="ARBA00002923"/>
    </source>
</evidence>
<evidence type="ECO:0000256" key="1">
    <source>
        <dbReference type="ARBA" id="ARBA00001947"/>
    </source>
</evidence>
<dbReference type="Pfam" id="PF03331">
    <property type="entry name" value="LpxC"/>
    <property type="match status" value="2"/>
</dbReference>
<dbReference type="SUPFAM" id="SSF54211">
    <property type="entry name" value="Ribosomal protein S5 domain 2-like"/>
    <property type="match status" value="2"/>
</dbReference>
<evidence type="ECO:0000256" key="4">
    <source>
        <dbReference type="ARBA" id="ARBA00012745"/>
    </source>
</evidence>
<comment type="function">
    <text evidence="2">Catalyzes the hydrolysis of UDP-3-O-myristoyl-N-acetylglucosamine to form UDP-3-O-myristoylglucosamine and acetate, the committed step in lipid A biosynthesis.</text>
</comment>
<evidence type="ECO:0000256" key="7">
    <source>
        <dbReference type="ARBA" id="ARBA00022723"/>
    </source>
</evidence>
<dbReference type="InterPro" id="IPR011334">
    <property type="entry name" value="UDP-acyl_GlcNac_deAcase_C"/>
</dbReference>
<organism evidence="12 13">
    <name type="scientific">Membranihabitans marinus</name>
    <dbReference type="NCBI Taxonomy" id="1227546"/>
    <lineage>
        <taxon>Bacteria</taxon>
        <taxon>Pseudomonadati</taxon>
        <taxon>Bacteroidota</taxon>
        <taxon>Saprospiria</taxon>
        <taxon>Saprospirales</taxon>
        <taxon>Saprospiraceae</taxon>
        <taxon>Membranihabitans</taxon>
    </lineage>
</organism>
<dbReference type="AlphaFoldDB" id="A0A953L9Q3"/>